<keyword evidence="6 11" id="KW-0547">Nucleotide-binding</keyword>
<evidence type="ECO:0000256" key="6">
    <source>
        <dbReference type="ARBA" id="ARBA00022741"/>
    </source>
</evidence>
<evidence type="ECO:0000256" key="11">
    <source>
        <dbReference type="HAMAP-Rule" id="MF_00127"/>
    </source>
</evidence>
<dbReference type="HAMAP" id="MF_00127">
    <property type="entry name" value="His_tRNA_synth"/>
    <property type="match status" value="1"/>
</dbReference>
<evidence type="ECO:0000256" key="8">
    <source>
        <dbReference type="ARBA" id="ARBA00022917"/>
    </source>
</evidence>
<dbReference type="Proteomes" id="UP000254575">
    <property type="component" value="Unassembled WGS sequence"/>
</dbReference>
<comment type="catalytic activity">
    <reaction evidence="10 11">
        <text>tRNA(His) + L-histidine + ATP = L-histidyl-tRNA(His) + AMP + diphosphate + H(+)</text>
        <dbReference type="Rhea" id="RHEA:17313"/>
        <dbReference type="Rhea" id="RHEA-COMP:9665"/>
        <dbReference type="Rhea" id="RHEA-COMP:9689"/>
        <dbReference type="ChEBI" id="CHEBI:15378"/>
        <dbReference type="ChEBI" id="CHEBI:30616"/>
        <dbReference type="ChEBI" id="CHEBI:33019"/>
        <dbReference type="ChEBI" id="CHEBI:57595"/>
        <dbReference type="ChEBI" id="CHEBI:78442"/>
        <dbReference type="ChEBI" id="CHEBI:78527"/>
        <dbReference type="ChEBI" id="CHEBI:456215"/>
        <dbReference type="EC" id="6.1.1.21"/>
    </reaction>
</comment>
<dbReference type="OrthoDB" id="9800814at2"/>
<dbReference type="InterPro" id="IPR006195">
    <property type="entry name" value="aa-tRNA-synth_II"/>
</dbReference>
<dbReference type="PANTHER" id="PTHR43707">
    <property type="entry name" value="HISTIDYL-TRNA SYNTHETASE"/>
    <property type="match status" value="1"/>
</dbReference>
<evidence type="ECO:0000256" key="5">
    <source>
        <dbReference type="ARBA" id="ARBA00022598"/>
    </source>
</evidence>
<dbReference type="InterPro" id="IPR041715">
    <property type="entry name" value="HisRS-like_core"/>
</dbReference>
<dbReference type="Pfam" id="PF13393">
    <property type="entry name" value="tRNA-synt_His"/>
    <property type="match status" value="1"/>
</dbReference>
<organism evidence="14 15">
    <name type="scientific">Suttonella indologenes</name>
    <dbReference type="NCBI Taxonomy" id="13276"/>
    <lineage>
        <taxon>Bacteria</taxon>
        <taxon>Pseudomonadati</taxon>
        <taxon>Pseudomonadota</taxon>
        <taxon>Gammaproteobacteria</taxon>
        <taxon>Cardiobacteriales</taxon>
        <taxon>Cardiobacteriaceae</taxon>
        <taxon>Suttonella</taxon>
    </lineage>
</organism>
<keyword evidence="4 11" id="KW-0963">Cytoplasm</keyword>
<reference evidence="14 15" key="1">
    <citation type="submission" date="2018-06" db="EMBL/GenBank/DDBJ databases">
        <authorList>
            <consortium name="Pathogen Informatics"/>
            <person name="Doyle S."/>
        </authorList>
    </citation>
    <scope>NUCLEOTIDE SEQUENCE [LARGE SCALE GENOMIC DNA]</scope>
    <source>
        <strain evidence="14 15">NCTC10717</strain>
    </source>
</reference>
<dbReference type="GO" id="GO:0005737">
    <property type="term" value="C:cytoplasm"/>
    <property type="evidence" value="ECO:0007669"/>
    <property type="project" value="UniProtKB-SubCell"/>
</dbReference>
<proteinExistence type="inferred from homology"/>
<keyword evidence="9 11" id="KW-0030">Aminoacyl-tRNA synthetase</keyword>
<feature type="domain" description="Aminoacyl-transfer RNA synthetases class-II family profile" evidence="13">
    <location>
        <begin position="22"/>
        <end position="326"/>
    </location>
</feature>
<dbReference type="PIRSF" id="PIRSF001549">
    <property type="entry name" value="His-tRNA_synth"/>
    <property type="match status" value="1"/>
</dbReference>
<dbReference type="Pfam" id="PF03129">
    <property type="entry name" value="HGTP_anticodon"/>
    <property type="match status" value="1"/>
</dbReference>
<dbReference type="Gene3D" id="3.30.930.10">
    <property type="entry name" value="Bira Bifunctional Protein, Domain 2"/>
    <property type="match status" value="1"/>
</dbReference>
<evidence type="ECO:0000256" key="1">
    <source>
        <dbReference type="ARBA" id="ARBA00004496"/>
    </source>
</evidence>
<dbReference type="InterPro" id="IPR004516">
    <property type="entry name" value="HisRS/HisZ"/>
</dbReference>
<dbReference type="SUPFAM" id="SSF55681">
    <property type="entry name" value="Class II aaRS and biotin synthetases"/>
    <property type="match status" value="1"/>
</dbReference>
<dbReference type="GO" id="GO:0006427">
    <property type="term" value="P:histidyl-tRNA aminoacylation"/>
    <property type="evidence" value="ECO:0007669"/>
    <property type="project" value="UniProtKB-UniRule"/>
</dbReference>
<feature type="binding site" evidence="12">
    <location>
        <position position="112"/>
    </location>
    <ligand>
        <name>L-histidine</name>
        <dbReference type="ChEBI" id="CHEBI:57595"/>
    </ligand>
</feature>
<comment type="subunit">
    <text evidence="3 11">Homodimer.</text>
</comment>
<keyword evidence="5 11" id="KW-0436">Ligase</keyword>
<evidence type="ECO:0000313" key="14">
    <source>
        <dbReference type="EMBL" id="SUO98140.1"/>
    </source>
</evidence>
<evidence type="ECO:0000256" key="7">
    <source>
        <dbReference type="ARBA" id="ARBA00022840"/>
    </source>
</evidence>
<keyword evidence="8 11" id="KW-0648">Protein biosynthesis</keyword>
<evidence type="ECO:0000256" key="4">
    <source>
        <dbReference type="ARBA" id="ARBA00022490"/>
    </source>
</evidence>
<dbReference type="NCBIfam" id="TIGR00442">
    <property type="entry name" value="hisS"/>
    <property type="match status" value="1"/>
</dbReference>
<name>A0A380N005_9GAMM</name>
<dbReference type="Gene3D" id="3.40.50.800">
    <property type="entry name" value="Anticodon-binding domain"/>
    <property type="match status" value="1"/>
</dbReference>
<dbReference type="InterPro" id="IPR004154">
    <property type="entry name" value="Anticodon-bd"/>
</dbReference>
<dbReference type="InterPro" id="IPR036621">
    <property type="entry name" value="Anticodon-bd_dom_sf"/>
</dbReference>
<dbReference type="EMBL" id="UHIA01000004">
    <property type="protein sequence ID" value="SUO98140.1"/>
    <property type="molecule type" value="Genomic_DNA"/>
</dbReference>
<dbReference type="SUPFAM" id="SSF52954">
    <property type="entry name" value="Class II aaRS ABD-related"/>
    <property type="match status" value="1"/>
</dbReference>
<dbReference type="AlphaFoldDB" id="A0A380N005"/>
<evidence type="ECO:0000256" key="9">
    <source>
        <dbReference type="ARBA" id="ARBA00023146"/>
    </source>
</evidence>
<dbReference type="InterPro" id="IPR045864">
    <property type="entry name" value="aa-tRNA-synth_II/BPL/LPL"/>
</dbReference>
<comment type="subcellular location">
    <subcellularLocation>
        <location evidence="1 11">Cytoplasm</location>
    </subcellularLocation>
</comment>
<dbReference type="InterPro" id="IPR015807">
    <property type="entry name" value="His-tRNA-ligase"/>
</dbReference>
<feature type="binding site" evidence="12">
    <location>
        <begin position="262"/>
        <end position="263"/>
    </location>
    <ligand>
        <name>L-histidine</name>
        <dbReference type="ChEBI" id="CHEBI:57595"/>
    </ligand>
</feature>
<comment type="similarity">
    <text evidence="2 11">Belongs to the class-II aminoacyl-tRNA synthetase family.</text>
</comment>
<dbReference type="EC" id="6.1.1.21" evidence="11"/>
<evidence type="ECO:0000256" key="3">
    <source>
        <dbReference type="ARBA" id="ARBA00011738"/>
    </source>
</evidence>
<accession>A0A380N005</accession>
<evidence type="ECO:0000256" key="12">
    <source>
        <dbReference type="PIRSR" id="PIRSR001549-1"/>
    </source>
</evidence>
<protein>
    <recommendedName>
        <fullName evidence="11">Histidine--tRNA ligase</fullName>
        <ecNumber evidence="11">6.1.1.21</ecNumber>
    </recommendedName>
    <alternativeName>
        <fullName evidence="11">Histidyl-tRNA synthetase</fullName>
        <shortName evidence="11">HisRS</shortName>
    </alternativeName>
</protein>
<dbReference type="PROSITE" id="PS50862">
    <property type="entry name" value="AA_TRNA_LIGASE_II"/>
    <property type="match status" value="1"/>
</dbReference>
<dbReference type="RefSeq" id="WP_115219006.1">
    <property type="nucleotide sequence ID" value="NZ_UHIA01000004.1"/>
</dbReference>
<keyword evidence="15" id="KW-1185">Reference proteome</keyword>
<evidence type="ECO:0000256" key="10">
    <source>
        <dbReference type="ARBA" id="ARBA00047639"/>
    </source>
</evidence>
<feature type="binding site" evidence="12">
    <location>
        <position position="258"/>
    </location>
    <ligand>
        <name>L-histidine</name>
        <dbReference type="ChEBI" id="CHEBI:57595"/>
    </ligand>
</feature>
<gene>
    <name evidence="11 14" type="primary">hisS</name>
    <name evidence="14" type="ORF">NCTC10717_01881</name>
</gene>
<evidence type="ECO:0000313" key="15">
    <source>
        <dbReference type="Proteomes" id="UP000254575"/>
    </source>
</evidence>
<feature type="binding site" evidence="12">
    <location>
        <position position="130"/>
    </location>
    <ligand>
        <name>L-histidine</name>
        <dbReference type="ChEBI" id="CHEBI:57595"/>
    </ligand>
</feature>
<dbReference type="PANTHER" id="PTHR43707:SF1">
    <property type="entry name" value="HISTIDINE--TRNA LIGASE, MITOCHONDRIAL-RELATED"/>
    <property type="match status" value="1"/>
</dbReference>
<feature type="binding site" evidence="12">
    <location>
        <position position="126"/>
    </location>
    <ligand>
        <name>L-histidine</name>
        <dbReference type="ChEBI" id="CHEBI:57595"/>
    </ligand>
</feature>
<dbReference type="FunFam" id="3.30.930.10:FF:000005">
    <property type="entry name" value="Histidine--tRNA ligase"/>
    <property type="match status" value="1"/>
</dbReference>
<evidence type="ECO:0000259" key="13">
    <source>
        <dbReference type="PROSITE" id="PS50862"/>
    </source>
</evidence>
<dbReference type="GO" id="GO:0004821">
    <property type="term" value="F:histidine-tRNA ligase activity"/>
    <property type="evidence" value="ECO:0007669"/>
    <property type="project" value="UniProtKB-UniRule"/>
</dbReference>
<dbReference type="CDD" id="cd00773">
    <property type="entry name" value="HisRS-like_core"/>
    <property type="match status" value="1"/>
</dbReference>
<dbReference type="GO" id="GO:0005524">
    <property type="term" value="F:ATP binding"/>
    <property type="evidence" value="ECO:0007669"/>
    <property type="project" value="UniProtKB-UniRule"/>
</dbReference>
<evidence type="ECO:0000256" key="2">
    <source>
        <dbReference type="ARBA" id="ARBA00008226"/>
    </source>
</evidence>
<sequence>MSEAIQSLRGMNDILPPHSSRRARLLQIIRQLLQQFGYLPAELPLLEKTQLFKRTIGGETDIVSKEMYSFDDRNQESITLRPEATAGAVRAMIENGRLQQITRLFVEGPMFRYEKPQEGRSRQFTQVSVECFGLANPSLDAELIAIGHELFTQLDIREVVSLEINSIGLAAERKAYQAALVQFLSAHIEDLDEDSKRRLQTNPLRILDSKDAKTQEILNQAPLLHDYLGEESKAHFAQVCGILEKLGIAYHINPRLVRGLDYYCHTVFEWTTRELGAQGTICAGGRYDGLVEQLGGKATPAAGFAFGIERIFMLWENMHPIDMSYPDIYILATGIEEQAEAMRWAMEIRRARPDWQIIVHHQLQALKKQFAKADAAQARFVLVFGSEEVQQGLATLKNLATGEQQQLDLAAVIAMNIEE</sequence>
<keyword evidence="7 11" id="KW-0067">ATP-binding</keyword>
<feature type="binding site" evidence="12">
    <location>
        <begin position="83"/>
        <end position="85"/>
    </location>
    <ligand>
        <name>L-histidine</name>
        <dbReference type="ChEBI" id="CHEBI:57595"/>
    </ligand>
</feature>